<feature type="transmembrane region" description="Helical" evidence="5">
    <location>
        <begin position="64"/>
        <end position="81"/>
    </location>
</feature>
<comment type="similarity">
    <text evidence="5">Belongs to the ABC-2 integral membrane protein family.</text>
</comment>
<dbReference type="InterPro" id="IPR052522">
    <property type="entry name" value="ABC-2_transport_permease"/>
</dbReference>
<dbReference type="Pfam" id="PF01061">
    <property type="entry name" value="ABC2_membrane"/>
    <property type="match status" value="1"/>
</dbReference>
<feature type="transmembrane region" description="Helical" evidence="5">
    <location>
        <begin position="238"/>
        <end position="256"/>
    </location>
</feature>
<keyword evidence="9" id="KW-1185">Reference proteome</keyword>
<dbReference type="EMBL" id="WTZA01000002">
    <property type="protein sequence ID" value="MXO75892.1"/>
    <property type="molecule type" value="Genomic_DNA"/>
</dbReference>
<dbReference type="PROSITE" id="PS51012">
    <property type="entry name" value="ABC_TM2"/>
    <property type="match status" value="1"/>
</dbReference>
<evidence type="ECO:0000256" key="4">
    <source>
        <dbReference type="ARBA" id="ARBA00023136"/>
    </source>
</evidence>
<dbReference type="RefSeq" id="WP_160611762.1">
    <property type="nucleotide sequence ID" value="NZ_WTZA01000002.1"/>
</dbReference>
<keyword evidence="3 5" id="KW-1133">Transmembrane helix</keyword>
<comment type="caution">
    <text evidence="8">The sequence shown here is derived from an EMBL/GenBank/DDBJ whole genome shotgun (WGS) entry which is preliminary data.</text>
</comment>
<dbReference type="OrthoDB" id="9804001at2"/>
<dbReference type="InterPro" id="IPR013525">
    <property type="entry name" value="ABC2_TM"/>
</dbReference>
<name>A0A6I4TF47_9SPHN</name>
<gene>
    <name evidence="8" type="ORF">GRI40_11765</name>
</gene>
<evidence type="ECO:0000313" key="9">
    <source>
        <dbReference type="Proteomes" id="UP000439522"/>
    </source>
</evidence>
<evidence type="ECO:0000256" key="5">
    <source>
        <dbReference type="RuleBase" id="RU361157"/>
    </source>
</evidence>
<feature type="region of interest" description="Disordered" evidence="6">
    <location>
        <begin position="1"/>
        <end position="34"/>
    </location>
</feature>
<dbReference type="Proteomes" id="UP000439522">
    <property type="component" value="Unassembled WGS sequence"/>
</dbReference>
<protein>
    <recommendedName>
        <fullName evidence="5">Transport permease protein</fullName>
    </recommendedName>
</protein>
<feature type="transmembrane region" description="Helical" evidence="5">
    <location>
        <begin position="179"/>
        <end position="202"/>
    </location>
</feature>
<evidence type="ECO:0000256" key="2">
    <source>
        <dbReference type="ARBA" id="ARBA00022692"/>
    </source>
</evidence>
<proteinExistence type="inferred from homology"/>
<dbReference type="GO" id="GO:0005886">
    <property type="term" value="C:plasma membrane"/>
    <property type="evidence" value="ECO:0007669"/>
    <property type="project" value="UniProtKB-SubCell"/>
</dbReference>
<dbReference type="PANTHER" id="PTHR43332:SF1">
    <property type="entry name" value="TRANSPORT PERMEASE PROTEIN"/>
    <property type="match status" value="1"/>
</dbReference>
<keyword evidence="5" id="KW-0813">Transport</keyword>
<evidence type="ECO:0000256" key="6">
    <source>
        <dbReference type="SAM" id="MobiDB-lite"/>
    </source>
</evidence>
<keyword evidence="5" id="KW-1003">Cell membrane</keyword>
<dbReference type="InterPro" id="IPR047817">
    <property type="entry name" value="ABC2_TM_bact-type"/>
</dbReference>
<reference evidence="8 9" key="1">
    <citation type="submission" date="2019-12" db="EMBL/GenBank/DDBJ databases">
        <title>Genomic-based taxomic classification of the family Erythrobacteraceae.</title>
        <authorList>
            <person name="Xu L."/>
        </authorList>
    </citation>
    <scope>NUCLEOTIDE SEQUENCE [LARGE SCALE GENOMIC DNA]</scope>
    <source>
        <strain evidence="8 9">100921-2</strain>
    </source>
</reference>
<evidence type="ECO:0000256" key="1">
    <source>
        <dbReference type="ARBA" id="ARBA00004141"/>
    </source>
</evidence>
<dbReference type="PANTHER" id="PTHR43332">
    <property type="entry name" value="INNER MEMBRANE TRANSPORT PERMEASE YADH-RELATED"/>
    <property type="match status" value="1"/>
</dbReference>
<keyword evidence="2 5" id="KW-0812">Transmembrane</keyword>
<feature type="transmembrane region" description="Helical" evidence="5">
    <location>
        <begin position="208"/>
        <end position="229"/>
    </location>
</feature>
<organism evidence="8 9">
    <name type="scientific">Tsuneonella aeria</name>
    <dbReference type="NCBI Taxonomy" id="1837929"/>
    <lineage>
        <taxon>Bacteria</taxon>
        <taxon>Pseudomonadati</taxon>
        <taxon>Pseudomonadota</taxon>
        <taxon>Alphaproteobacteria</taxon>
        <taxon>Sphingomonadales</taxon>
        <taxon>Erythrobacteraceae</taxon>
        <taxon>Tsuneonella</taxon>
    </lineage>
</organism>
<feature type="domain" description="ABC transmembrane type-2" evidence="7">
    <location>
        <begin position="58"/>
        <end position="294"/>
    </location>
</feature>
<accession>A0A6I4TF47</accession>
<dbReference type="AlphaFoldDB" id="A0A6I4TF47"/>
<evidence type="ECO:0000313" key="8">
    <source>
        <dbReference type="EMBL" id="MXO75892.1"/>
    </source>
</evidence>
<evidence type="ECO:0000256" key="3">
    <source>
        <dbReference type="ARBA" id="ARBA00022989"/>
    </source>
</evidence>
<feature type="transmembrane region" description="Helical" evidence="5">
    <location>
        <begin position="141"/>
        <end position="167"/>
    </location>
</feature>
<dbReference type="GO" id="GO:0140359">
    <property type="term" value="F:ABC-type transporter activity"/>
    <property type="evidence" value="ECO:0007669"/>
    <property type="project" value="InterPro"/>
</dbReference>
<feature type="transmembrane region" description="Helical" evidence="5">
    <location>
        <begin position="268"/>
        <end position="291"/>
    </location>
</feature>
<keyword evidence="4 5" id="KW-0472">Membrane</keyword>
<evidence type="ECO:0000259" key="7">
    <source>
        <dbReference type="PROSITE" id="PS51012"/>
    </source>
</evidence>
<sequence length="299" mass="31915">MANQVQSHRPADQVGPRPAGQQTGTTPTFRPRGEPVIQGINRIGVWSLYIKEVRRFLKVQTQTIWAPAVTTLLFLVIFSVAMGRGDRLILGVPFATFVAPGLIVMGMMQNAFANSSFSFLSGKIQGTIIDLLMPPLSTGELMAGIVGAAVTRAVAVGLVVGAAMMLFPGVSLSMAHPWAVVWFGLMGAVMLAVLGLVTSIWAEKFDHAAAVTNFVVAPLSLLSGTFYVIDNLAPAFQAISRANPFFYVISGFRFGFLGRSDIGDTNMAVVHSALGLGLFNLALLVGAYLLLRSGWKLKS</sequence>
<comment type="subcellular location">
    <subcellularLocation>
        <location evidence="5">Cell inner membrane</location>
        <topology evidence="5">Multi-pass membrane protein</topology>
    </subcellularLocation>
    <subcellularLocation>
        <location evidence="1">Membrane</location>
        <topology evidence="1">Multi-pass membrane protein</topology>
    </subcellularLocation>
</comment>